<keyword evidence="2" id="KW-0436">Ligase</keyword>
<feature type="transmembrane region" description="Helical" evidence="1">
    <location>
        <begin position="49"/>
        <end position="69"/>
    </location>
</feature>
<reference evidence="2 3" key="1">
    <citation type="submission" date="2015-12" db="EMBL/GenBank/DDBJ databases">
        <title>The genome of Folsomia candida.</title>
        <authorList>
            <person name="Faddeeva A."/>
            <person name="Derks M.F."/>
            <person name="Anvar Y."/>
            <person name="Smit S."/>
            <person name="Van Straalen N."/>
            <person name="Roelofs D."/>
        </authorList>
    </citation>
    <scope>NUCLEOTIDE SEQUENCE [LARGE SCALE GENOMIC DNA]</scope>
    <source>
        <strain evidence="2 3">VU population</strain>
        <tissue evidence="2">Whole body</tissue>
    </source>
</reference>
<proteinExistence type="predicted"/>
<evidence type="ECO:0000313" key="3">
    <source>
        <dbReference type="Proteomes" id="UP000198287"/>
    </source>
</evidence>
<evidence type="ECO:0000313" key="2">
    <source>
        <dbReference type="EMBL" id="OXA49771.1"/>
    </source>
</evidence>
<comment type="caution">
    <text evidence="2">The sequence shown here is derived from an EMBL/GenBank/DDBJ whole genome shotgun (WGS) entry which is preliminary data.</text>
</comment>
<dbReference type="GO" id="GO:0016874">
    <property type="term" value="F:ligase activity"/>
    <property type="evidence" value="ECO:0007669"/>
    <property type="project" value="UniProtKB-KW"/>
</dbReference>
<dbReference type="EMBL" id="LNIX01000010">
    <property type="protein sequence ID" value="OXA49771.1"/>
    <property type="molecule type" value="Genomic_DNA"/>
</dbReference>
<feature type="transmembrane region" description="Helical" evidence="1">
    <location>
        <begin position="138"/>
        <end position="160"/>
    </location>
</feature>
<gene>
    <name evidence="2" type="ORF">Fcan01_16086</name>
</gene>
<organism evidence="2 3">
    <name type="scientific">Folsomia candida</name>
    <name type="common">Springtail</name>
    <dbReference type="NCBI Taxonomy" id="158441"/>
    <lineage>
        <taxon>Eukaryota</taxon>
        <taxon>Metazoa</taxon>
        <taxon>Ecdysozoa</taxon>
        <taxon>Arthropoda</taxon>
        <taxon>Hexapoda</taxon>
        <taxon>Collembola</taxon>
        <taxon>Entomobryomorpha</taxon>
        <taxon>Isotomoidea</taxon>
        <taxon>Isotomidae</taxon>
        <taxon>Proisotominae</taxon>
        <taxon>Folsomia</taxon>
    </lineage>
</organism>
<sequence>MLSKGEAYFKWWLAGLYLSNLSFSIPYKWDARSESVVLIGSRSRRIYNVTVFLHATYFVVMSTNLAINYGSMELPELLKGLVTLFAWAFMGTCRTTLFFWEKEFRLLFNGFLGFEKSFLKRFTNIDPSIRKRSLFRCAVFFFGTFTCQIFGLVVAFLLWVRPCTPPYLGSMTSMCLSGKEPVPRTWPEYGIKIATVSFEGMMWLHMGPPCCFVIGNTFQSLSL</sequence>
<keyword evidence="3" id="KW-1185">Reference proteome</keyword>
<keyword evidence="1" id="KW-0812">Transmembrane</keyword>
<dbReference type="AlphaFoldDB" id="A0A226DYK4"/>
<dbReference type="Proteomes" id="UP000198287">
    <property type="component" value="Unassembled WGS sequence"/>
</dbReference>
<evidence type="ECO:0000256" key="1">
    <source>
        <dbReference type="SAM" id="Phobius"/>
    </source>
</evidence>
<protein>
    <submittedName>
        <fullName evidence="2">Cysteine--tRNA ligase</fullName>
    </submittedName>
</protein>
<keyword evidence="1" id="KW-0472">Membrane</keyword>
<keyword evidence="1" id="KW-1133">Transmembrane helix</keyword>
<accession>A0A226DYK4</accession>
<dbReference type="OrthoDB" id="8297494at2759"/>
<name>A0A226DYK4_FOLCA</name>
<feature type="transmembrane region" description="Helical" evidence="1">
    <location>
        <begin position="81"/>
        <end position="100"/>
    </location>
</feature>